<protein>
    <recommendedName>
        <fullName evidence="1">Aminoglycoside phosphotransferase domain-containing protein</fullName>
    </recommendedName>
</protein>
<dbReference type="PANTHER" id="PTHR21310:SF51">
    <property type="entry name" value="AMINOGLYCOSIDE PHOSPHOTRANSFERASE DOMAIN-CONTAINING PROTEIN"/>
    <property type="match status" value="1"/>
</dbReference>
<proteinExistence type="predicted"/>
<sequence>MAQITHRPSTTDSVTSRLPFGLYSKPCRSQDEVLAAQYVRTHTSIPVPHILEVVPTTSQTLPWLMIYRGIPGIPAFARGSGHALRFAIEKQNQIVRDVLKNWLTQLRSLDLSPFGPYHICSFSGGPIYSHRIGSELVGPFENAADFHSQEFCYVWEEQGPDVKELMVWRANQEYRVNLVHGDFQLHNIILDSELRPCGLIDWKCAAWAPGYWEKAVAGRTSFGRMWCWKDVVRECFPAHDEDMRLECLPKLVNQNHKTPSKPTLYVDIRLPRRRYPGRQLRHQRRDLPHWAIAVSDSAGQANKVAKGAVTMFHAKQLSVVNWVFQFKNADLMVSQSAQIGVTIASSTSPGSLTTQNTMDKVKRVLEAIPVDAATLGDEGLGPKFRCRCWFREPIRRLHGEGIINCTSLPKLENEVLELSQKNFHGYPTFSGFQHKFTKWSS</sequence>
<reference evidence="2 3" key="1">
    <citation type="journal article" date="2019" name="Nat. Ecol. Evol.">
        <title>Megaphylogeny resolves global patterns of mushroom evolution.</title>
        <authorList>
            <person name="Varga T."/>
            <person name="Krizsan K."/>
            <person name="Foldi C."/>
            <person name="Dima B."/>
            <person name="Sanchez-Garcia M."/>
            <person name="Sanchez-Ramirez S."/>
            <person name="Szollosi G.J."/>
            <person name="Szarkandi J.G."/>
            <person name="Papp V."/>
            <person name="Albert L."/>
            <person name="Andreopoulos W."/>
            <person name="Angelini C."/>
            <person name="Antonin V."/>
            <person name="Barry K.W."/>
            <person name="Bougher N.L."/>
            <person name="Buchanan P."/>
            <person name="Buyck B."/>
            <person name="Bense V."/>
            <person name="Catcheside P."/>
            <person name="Chovatia M."/>
            <person name="Cooper J."/>
            <person name="Damon W."/>
            <person name="Desjardin D."/>
            <person name="Finy P."/>
            <person name="Geml J."/>
            <person name="Haridas S."/>
            <person name="Hughes K."/>
            <person name="Justo A."/>
            <person name="Karasinski D."/>
            <person name="Kautmanova I."/>
            <person name="Kiss B."/>
            <person name="Kocsube S."/>
            <person name="Kotiranta H."/>
            <person name="LaButti K.M."/>
            <person name="Lechner B.E."/>
            <person name="Liimatainen K."/>
            <person name="Lipzen A."/>
            <person name="Lukacs Z."/>
            <person name="Mihaltcheva S."/>
            <person name="Morgado L.N."/>
            <person name="Niskanen T."/>
            <person name="Noordeloos M.E."/>
            <person name="Ohm R.A."/>
            <person name="Ortiz-Santana B."/>
            <person name="Ovrebo C."/>
            <person name="Racz N."/>
            <person name="Riley R."/>
            <person name="Savchenko A."/>
            <person name="Shiryaev A."/>
            <person name="Soop K."/>
            <person name="Spirin V."/>
            <person name="Szebenyi C."/>
            <person name="Tomsovsky M."/>
            <person name="Tulloss R.E."/>
            <person name="Uehling J."/>
            <person name="Grigoriev I.V."/>
            <person name="Vagvolgyi C."/>
            <person name="Papp T."/>
            <person name="Martin F.M."/>
            <person name="Miettinen O."/>
            <person name="Hibbett D.S."/>
            <person name="Nagy L.G."/>
        </authorList>
    </citation>
    <scope>NUCLEOTIDE SEQUENCE [LARGE SCALE GENOMIC DNA]</scope>
    <source>
        <strain evidence="2 3">CBS 309.79</strain>
    </source>
</reference>
<dbReference type="EMBL" id="ML178855">
    <property type="protein sequence ID" value="TFK96770.1"/>
    <property type="molecule type" value="Genomic_DNA"/>
</dbReference>
<evidence type="ECO:0000313" key="3">
    <source>
        <dbReference type="Proteomes" id="UP000305067"/>
    </source>
</evidence>
<dbReference type="InterPro" id="IPR002575">
    <property type="entry name" value="Aminoglycoside_PTrfase"/>
</dbReference>
<dbReference type="SUPFAM" id="SSF56112">
    <property type="entry name" value="Protein kinase-like (PK-like)"/>
    <property type="match status" value="1"/>
</dbReference>
<organism evidence="2 3">
    <name type="scientific">Pterulicium gracile</name>
    <dbReference type="NCBI Taxonomy" id="1884261"/>
    <lineage>
        <taxon>Eukaryota</taxon>
        <taxon>Fungi</taxon>
        <taxon>Dikarya</taxon>
        <taxon>Basidiomycota</taxon>
        <taxon>Agaricomycotina</taxon>
        <taxon>Agaricomycetes</taxon>
        <taxon>Agaricomycetidae</taxon>
        <taxon>Agaricales</taxon>
        <taxon>Pleurotineae</taxon>
        <taxon>Pterulaceae</taxon>
        <taxon>Pterulicium</taxon>
    </lineage>
</organism>
<feature type="domain" description="Aminoglycoside phosphotransferase" evidence="1">
    <location>
        <begin position="169"/>
        <end position="218"/>
    </location>
</feature>
<dbReference type="AlphaFoldDB" id="A0A5C3Q8S0"/>
<dbReference type="STRING" id="1884261.A0A5C3Q8S0"/>
<dbReference type="Gene3D" id="3.90.1200.10">
    <property type="match status" value="1"/>
</dbReference>
<dbReference type="InterPro" id="IPR011009">
    <property type="entry name" value="Kinase-like_dom_sf"/>
</dbReference>
<evidence type="ECO:0000259" key="1">
    <source>
        <dbReference type="Pfam" id="PF01636"/>
    </source>
</evidence>
<dbReference type="OrthoDB" id="5404599at2759"/>
<name>A0A5C3Q8S0_9AGAR</name>
<dbReference type="Proteomes" id="UP000305067">
    <property type="component" value="Unassembled WGS sequence"/>
</dbReference>
<dbReference type="Pfam" id="PF01636">
    <property type="entry name" value="APH"/>
    <property type="match status" value="1"/>
</dbReference>
<keyword evidence="3" id="KW-1185">Reference proteome</keyword>
<accession>A0A5C3Q8S0</accession>
<gene>
    <name evidence="2" type="ORF">BDV98DRAFT_608059</name>
</gene>
<dbReference type="PANTHER" id="PTHR21310">
    <property type="entry name" value="AMINOGLYCOSIDE PHOSPHOTRANSFERASE-RELATED-RELATED"/>
    <property type="match status" value="1"/>
</dbReference>
<evidence type="ECO:0000313" key="2">
    <source>
        <dbReference type="EMBL" id="TFK96770.1"/>
    </source>
</evidence>
<dbReference type="InterPro" id="IPR051678">
    <property type="entry name" value="AGP_Transferase"/>
</dbReference>